<keyword evidence="1" id="KW-0805">Transcription regulation</keyword>
<dbReference type="CDD" id="cd06170">
    <property type="entry name" value="LuxR_C_like"/>
    <property type="match status" value="1"/>
</dbReference>
<evidence type="ECO:0000256" key="1">
    <source>
        <dbReference type="ARBA" id="ARBA00023015"/>
    </source>
</evidence>
<evidence type="ECO:0000313" key="6">
    <source>
        <dbReference type="Proteomes" id="UP001597182"/>
    </source>
</evidence>
<gene>
    <name evidence="5" type="ORF">ACFQ34_07725</name>
</gene>
<organism evidence="5 6">
    <name type="scientific">Pseudonocardia benzenivorans</name>
    <dbReference type="NCBI Taxonomy" id="228005"/>
    <lineage>
        <taxon>Bacteria</taxon>
        <taxon>Bacillati</taxon>
        <taxon>Actinomycetota</taxon>
        <taxon>Actinomycetes</taxon>
        <taxon>Pseudonocardiales</taxon>
        <taxon>Pseudonocardiaceae</taxon>
        <taxon>Pseudonocardia</taxon>
    </lineage>
</organism>
<evidence type="ECO:0000259" key="4">
    <source>
        <dbReference type="PROSITE" id="PS50043"/>
    </source>
</evidence>
<evidence type="ECO:0000313" key="5">
    <source>
        <dbReference type="EMBL" id="MFD1233167.1"/>
    </source>
</evidence>
<dbReference type="InterPro" id="IPR016032">
    <property type="entry name" value="Sig_transdc_resp-reg_C-effctor"/>
</dbReference>
<dbReference type="Pfam" id="PF00196">
    <property type="entry name" value="GerE"/>
    <property type="match status" value="1"/>
</dbReference>
<evidence type="ECO:0000256" key="2">
    <source>
        <dbReference type="ARBA" id="ARBA00023125"/>
    </source>
</evidence>
<proteinExistence type="predicted"/>
<name>A0ABW3VDC0_9PSEU</name>
<keyword evidence="3" id="KW-0804">Transcription</keyword>
<dbReference type="Gene3D" id="1.10.10.10">
    <property type="entry name" value="Winged helix-like DNA-binding domain superfamily/Winged helix DNA-binding domain"/>
    <property type="match status" value="1"/>
</dbReference>
<dbReference type="InterPro" id="IPR000792">
    <property type="entry name" value="Tscrpt_reg_LuxR_C"/>
</dbReference>
<dbReference type="RefSeq" id="WP_379652832.1">
    <property type="nucleotide sequence ID" value="NZ_JBHTMB010000052.1"/>
</dbReference>
<accession>A0ABW3VDC0</accession>
<evidence type="ECO:0000256" key="3">
    <source>
        <dbReference type="ARBA" id="ARBA00023163"/>
    </source>
</evidence>
<dbReference type="SUPFAM" id="SSF46894">
    <property type="entry name" value="C-terminal effector domain of the bipartite response regulators"/>
    <property type="match status" value="1"/>
</dbReference>
<keyword evidence="6" id="KW-1185">Reference proteome</keyword>
<dbReference type="InterPro" id="IPR036388">
    <property type="entry name" value="WH-like_DNA-bd_sf"/>
</dbReference>
<dbReference type="PANTHER" id="PTHR44688">
    <property type="entry name" value="DNA-BINDING TRANSCRIPTIONAL ACTIVATOR DEVR_DOSR"/>
    <property type="match status" value="1"/>
</dbReference>
<dbReference type="PANTHER" id="PTHR44688:SF16">
    <property type="entry name" value="DNA-BINDING TRANSCRIPTIONAL ACTIVATOR DEVR_DOSR"/>
    <property type="match status" value="1"/>
</dbReference>
<comment type="caution">
    <text evidence="5">The sequence shown here is derived from an EMBL/GenBank/DDBJ whole genome shotgun (WGS) entry which is preliminary data.</text>
</comment>
<feature type="domain" description="HTH luxR-type" evidence="4">
    <location>
        <begin position="18"/>
        <end position="85"/>
    </location>
</feature>
<dbReference type="Proteomes" id="UP001597182">
    <property type="component" value="Unassembled WGS sequence"/>
</dbReference>
<dbReference type="PROSITE" id="PS00622">
    <property type="entry name" value="HTH_LUXR_1"/>
    <property type="match status" value="1"/>
</dbReference>
<dbReference type="SMART" id="SM00421">
    <property type="entry name" value="HTH_LUXR"/>
    <property type="match status" value="1"/>
</dbReference>
<dbReference type="PROSITE" id="PS50043">
    <property type="entry name" value="HTH_LUXR_2"/>
    <property type="match status" value="1"/>
</dbReference>
<dbReference type="PRINTS" id="PR00038">
    <property type="entry name" value="HTHLUXR"/>
</dbReference>
<keyword evidence="2" id="KW-0238">DNA-binding</keyword>
<dbReference type="EMBL" id="JBHTMB010000052">
    <property type="protein sequence ID" value="MFD1233167.1"/>
    <property type="molecule type" value="Genomic_DNA"/>
</dbReference>
<protein>
    <submittedName>
        <fullName evidence="5">Response regulator transcription factor</fullName>
    </submittedName>
</protein>
<reference evidence="6" key="1">
    <citation type="journal article" date="2019" name="Int. J. Syst. Evol. Microbiol.">
        <title>The Global Catalogue of Microorganisms (GCM) 10K type strain sequencing project: providing services to taxonomists for standard genome sequencing and annotation.</title>
        <authorList>
            <consortium name="The Broad Institute Genomics Platform"/>
            <consortium name="The Broad Institute Genome Sequencing Center for Infectious Disease"/>
            <person name="Wu L."/>
            <person name="Ma J."/>
        </authorList>
    </citation>
    <scope>NUCLEOTIDE SEQUENCE [LARGE SCALE GENOMIC DNA]</scope>
    <source>
        <strain evidence="6">CCUG 49018</strain>
    </source>
</reference>
<sequence>MRRAGVAVPRRGRGDAEVPQPLRALGVTSRETDVLLLVAEGCGNREIAERLFLSPRTVEKHVERLLAKTGSQRRAELVAAATRLLGP</sequence>